<dbReference type="AlphaFoldDB" id="A0A803QBF5"/>
<evidence type="ECO:0000313" key="2">
    <source>
        <dbReference type="Proteomes" id="UP000596661"/>
    </source>
</evidence>
<name>A0A803QBF5_CANSA</name>
<organism evidence="1 2">
    <name type="scientific">Cannabis sativa</name>
    <name type="common">Hemp</name>
    <name type="synonym">Marijuana</name>
    <dbReference type="NCBI Taxonomy" id="3483"/>
    <lineage>
        <taxon>Eukaryota</taxon>
        <taxon>Viridiplantae</taxon>
        <taxon>Streptophyta</taxon>
        <taxon>Embryophyta</taxon>
        <taxon>Tracheophyta</taxon>
        <taxon>Spermatophyta</taxon>
        <taxon>Magnoliopsida</taxon>
        <taxon>eudicotyledons</taxon>
        <taxon>Gunneridae</taxon>
        <taxon>Pentapetalae</taxon>
        <taxon>rosids</taxon>
        <taxon>fabids</taxon>
        <taxon>Rosales</taxon>
        <taxon>Cannabaceae</taxon>
        <taxon>Cannabis</taxon>
    </lineage>
</organism>
<reference evidence="1" key="2">
    <citation type="submission" date="2021-03" db="UniProtKB">
        <authorList>
            <consortium name="EnsemblPlants"/>
        </authorList>
    </citation>
    <scope>IDENTIFICATION</scope>
</reference>
<accession>A0A803QBF5</accession>
<evidence type="ECO:0000313" key="1">
    <source>
        <dbReference type="EnsemblPlants" id="cds.evm.model.08.495"/>
    </source>
</evidence>
<sequence>MHASGASSSRRKRLRLNPQTTWEYNEAGSPIDAEFGGAPVEAWTTPMRTCFAVVPHRREVPWAVWVNPPSRVLEALRSLDRDGYRATWIATFTTTIVPQTTKGMCCPRRAHGHKGIDAFASILQECGDFFTSARPIHS</sequence>
<keyword evidence="2" id="KW-1185">Reference proteome</keyword>
<protein>
    <submittedName>
        <fullName evidence="1">Uncharacterized protein</fullName>
    </submittedName>
</protein>
<dbReference type="Gramene" id="evm.model.08.495">
    <property type="protein sequence ID" value="cds.evm.model.08.495"/>
    <property type="gene ID" value="evm.TU.08.495"/>
</dbReference>
<dbReference type="EMBL" id="UZAU01000684">
    <property type="status" value="NOT_ANNOTATED_CDS"/>
    <property type="molecule type" value="Genomic_DNA"/>
</dbReference>
<dbReference type="Proteomes" id="UP000596661">
    <property type="component" value="Chromosome 8"/>
</dbReference>
<proteinExistence type="predicted"/>
<reference evidence="1" key="1">
    <citation type="submission" date="2018-11" db="EMBL/GenBank/DDBJ databases">
        <authorList>
            <person name="Grassa J C."/>
        </authorList>
    </citation>
    <scope>NUCLEOTIDE SEQUENCE [LARGE SCALE GENOMIC DNA]</scope>
</reference>
<dbReference type="EnsemblPlants" id="evm.model.08.495">
    <property type="protein sequence ID" value="cds.evm.model.08.495"/>
    <property type="gene ID" value="evm.TU.08.495"/>
</dbReference>